<dbReference type="RefSeq" id="WP_205260507.1">
    <property type="nucleotide sequence ID" value="NZ_JAERWK010000011.1"/>
</dbReference>
<sequence>MVSGSRWSIARRILLVQGLLLVVVLAGMALALRAQVQDEARDVTGARMSSLTRTLAVDPTVVATLTDAVPDGREVTDRAAALQPFTTAVERQAGADFVVVMLPDGTRLTHPDPDEVGQQYLGSRDGALAGATTVETFDGTLGASVRAISPVLTVDGRVVGLVAAGVTVDHVLATTPGRVALIALIALAGLVVGVAGAVAIARWVRRQTLGLDPRELARLFSYYDAVLASAHNGMVLLDPGGRLVRVNPEALRLLGLPEDTPVAGRRTEEIGLPPEVAALMAGADVPAGPRADGEPDGPGVVRDRLVLVGDRVLLFNRRPAVRGGRHGAGAQVLGALVVLRDHTELQALTGELDRTQSFAAALRAQAHESANRLHTVVSLIELGEPEHALEFAVRELQVSQDLADRMVLGVGDRAVAALLLGKSAQAAEQGVQLTLRPGSQLPEGLVDERELITVLGNLIDNSLDVLAGAGPGPESAAGPVGERRIEVGASVRDGALELTVQDTGPGLTADQAAVAFRPGWSTKPGTGPAGTRGLGLALVAQAVGRLRGTVTVRPGPGARFVVRLPVAAPGWDAEAFGVAPGVSAR</sequence>
<dbReference type="PROSITE" id="PS50109">
    <property type="entry name" value="HIS_KIN"/>
    <property type="match status" value="1"/>
</dbReference>
<evidence type="ECO:0000256" key="10">
    <source>
        <dbReference type="ARBA" id="ARBA00022840"/>
    </source>
</evidence>
<dbReference type="GO" id="GO:0005524">
    <property type="term" value="F:ATP binding"/>
    <property type="evidence" value="ECO:0007669"/>
    <property type="project" value="UniProtKB-KW"/>
</dbReference>
<dbReference type="GO" id="GO:0000156">
    <property type="term" value="F:phosphorelay response regulator activity"/>
    <property type="evidence" value="ECO:0007669"/>
    <property type="project" value="TreeGrafter"/>
</dbReference>
<keyword evidence="11 15" id="KW-1133">Transmembrane helix</keyword>
<dbReference type="Pfam" id="PF02518">
    <property type="entry name" value="HATPase_c"/>
    <property type="match status" value="1"/>
</dbReference>
<evidence type="ECO:0000256" key="12">
    <source>
        <dbReference type="ARBA" id="ARBA00023012"/>
    </source>
</evidence>
<dbReference type="GO" id="GO:0004673">
    <property type="term" value="F:protein histidine kinase activity"/>
    <property type="evidence" value="ECO:0007669"/>
    <property type="project" value="UniProtKB-EC"/>
</dbReference>
<protein>
    <recommendedName>
        <fullName evidence="14">Sensor-like histidine kinase SenX3</fullName>
        <ecNumber evidence="3">2.7.13.3</ecNumber>
    </recommendedName>
</protein>
<evidence type="ECO:0000256" key="1">
    <source>
        <dbReference type="ARBA" id="ARBA00000085"/>
    </source>
</evidence>
<dbReference type="SMART" id="SM00387">
    <property type="entry name" value="HATPase_c"/>
    <property type="match status" value="1"/>
</dbReference>
<dbReference type="AlphaFoldDB" id="A0A938YG73"/>
<dbReference type="PROSITE" id="PS50112">
    <property type="entry name" value="PAS"/>
    <property type="match status" value="1"/>
</dbReference>
<proteinExistence type="predicted"/>
<dbReference type="SUPFAM" id="SSF55874">
    <property type="entry name" value="ATPase domain of HSP90 chaperone/DNA topoisomerase II/histidine kinase"/>
    <property type="match status" value="1"/>
</dbReference>
<evidence type="ECO:0000256" key="8">
    <source>
        <dbReference type="ARBA" id="ARBA00022741"/>
    </source>
</evidence>
<gene>
    <name evidence="18" type="ORF">JL106_09695</name>
</gene>
<dbReference type="PANTHER" id="PTHR42878">
    <property type="entry name" value="TWO-COMPONENT HISTIDINE KINASE"/>
    <property type="match status" value="1"/>
</dbReference>
<evidence type="ECO:0000259" key="16">
    <source>
        <dbReference type="PROSITE" id="PS50109"/>
    </source>
</evidence>
<feature type="domain" description="Histidine kinase" evidence="16">
    <location>
        <begin position="426"/>
        <end position="568"/>
    </location>
</feature>
<evidence type="ECO:0000256" key="9">
    <source>
        <dbReference type="ARBA" id="ARBA00022777"/>
    </source>
</evidence>
<dbReference type="GO" id="GO:0005886">
    <property type="term" value="C:plasma membrane"/>
    <property type="evidence" value="ECO:0007669"/>
    <property type="project" value="UniProtKB-SubCell"/>
</dbReference>
<evidence type="ECO:0000256" key="13">
    <source>
        <dbReference type="ARBA" id="ARBA00023136"/>
    </source>
</evidence>
<evidence type="ECO:0000256" key="11">
    <source>
        <dbReference type="ARBA" id="ARBA00022989"/>
    </source>
</evidence>
<keyword evidence="12" id="KW-0902">Two-component regulatory system</keyword>
<comment type="subcellular location">
    <subcellularLocation>
        <location evidence="2">Cell membrane</location>
        <topology evidence="2">Multi-pass membrane protein</topology>
    </subcellularLocation>
</comment>
<dbReference type="Proteomes" id="UP000663792">
    <property type="component" value="Unassembled WGS sequence"/>
</dbReference>
<evidence type="ECO:0000313" key="18">
    <source>
        <dbReference type="EMBL" id="MBM9467549.1"/>
    </source>
</evidence>
<dbReference type="InterPro" id="IPR035965">
    <property type="entry name" value="PAS-like_dom_sf"/>
</dbReference>
<dbReference type="InterPro" id="IPR000014">
    <property type="entry name" value="PAS"/>
</dbReference>
<dbReference type="GO" id="GO:0007234">
    <property type="term" value="P:osmosensory signaling via phosphorelay pathway"/>
    <property type="evidence" value="ECO:0007669"/>
    <property type="project" value="TreeGrafter"/>
</dbReference>
<keyword evidence="10" id="KW-0067">ATP-binding</keyword>
<keyword evidence="9 18" id="KW-0418">Kinase</keyword>
<dbReference type="Gene3D" id="3.30.450.20">
    <property type="entry name" value="PAS domain"/>
    <property type="match status" value="2"/>
</dbReference>
<evidence type="ECO:0000259" key="17">
    <source>
        <dbReference type="PROSITE" id="PS50112"/>
    </source>
</evidence>
<dbReference type="SUPFAM" id="SSF103190">
    <property type="entry name" value="Sensory domain-like"/>
    <property type="match status" value="1"/>
</dbReference>
<keyword evidence="13 15" id="KW-0472">Membrane</keyword>
<dbReference type="InterPro" id="IPR029151">
    <property type="entry name" value="Sensor-like_sf"/>
</dbReference>
<keyword evidence="7 15" id="KW-0812">Transmembrane</keyword>
<evidence type="ECO:0000256" key="15">
    <source>
        <dbReference type="SAM" id="Phobius"/>
    </source>
</evidence>
<dbReference type="Gene3D" id="3.30.565.10">
    <property type="entry name" value="Histidine kinase-like ATPase, C-terminal domain"/>
    <property type="match status" value="1"/>
</dbReference>
<keyword evidence="6" id="KW-0808">Transferase</keyword>
<evidence type="ECO:0000256" key="3">
    <source>
        <dbReference type="ARBA" id="ARBA00012438"/>
    </source>
</evidence>
<dbReference type="InterPro" id="IPR050351">
    <property type="entry name" value="BphY/WalK/GraS-like"/>
</dbReference>
<dbReference type="SUPFAM" id="SSF55785">
    <property type="entry name" value="PYP-like sensor domain (PAS domain)"/>
    <property type="match status" value="1"/>
</dbReference>
<evidence type="ECO:0000256" key="7">
    <source>
        <dbReference type="ARBA" id="ARBA00022692"/>
    </source>
</evidence>
<keyword evidence="19" id="KW-1185">Reference proteome</keyword>
<evidence type="ECO:0000256" key="2">
    <source>
        <dbReference type="ARBA" id="ARBA00004651"/>
    </source>
</evidence>
<dbReference type="Pfam" id="PF13188">
    <property type="entry name" value="PAS_8"/>
    <property type="match status" value="1"/>
</dbReference>
<dbReference type="InterPro" id="IPR033463">
    <property type="entry name" value="sCache_3"/>
</dbReference>
<name>A0A938YG73_9ACTN</name>
<keyword evidence="4" id="KW-1003">Cell membrane</keyword>
<evidence type="ECO:0000256" key="14">
    <source>
        <dbReference type="ARBA" id="ARBA00039401"/>
    </source>
</evidence>
<comment type="catalytic activity">
    <reaction evidence="1">
        <text>ATP + protein L-histidine = ADP + protein N-phospho-L-histidine.</text>
        <dbReference type="EC" id="2.7.13.3"/>
    </reaction>
</comment>
<accession>A0A938YG73</accession>
<dbReference type="EMBL" id="JAERWK010000011">
    <property type="protein sequence ID" value="MBM9467549.1"/>
    <property type="molecule type" value="Genomic_DNA"/>
</dbReference>
<keyword evidence="8" id="KW-0547">Nucleotide-binding</keyword>
<feature type="domain" description="PAS" evidence="17">
    <location>
        <begin position="219"/>
        <end position="259"/>
    </location>
</feature>
<dbReference type="InterPro" id="IPR036890">
    <property type="entry name" value="HATPase_C_sf"/>
</dbReference>
<dbReference type="InterPro" id="IPR005467">
    <property type="entry name" value="His_kinase_dom"/>
</dbReference>
<dbReference type="Pfam" id="PF17203">
    <property type="entry name" value="sCache_3_2"/>
    <property type="match status" value="1"/>
</dbReference>
<dbReference type="InterPro" id="IPR003594">
    <property type="entry name" value="HATPase_dom"/>
</dbReference>
<dbReference type="PANTHER" id="PTHR42878:SF14">
    <property type="entry name" value="OSMOLARITY TWO-COMPONENT SYSTEM PROTEIN SSK1"/>
    <property type="match status" value="1"/>
</dbReference>
<organism evidence="18 19">
    <name type="scientific">Nakamurella leprariae</name>
    <dbReference type="NCBI Taxonomy" id="2803911"/>
    <lineage>
        <taxon>Bacteria</taxon>
        <taxon>Bacillati</taxon>
        <taxon>Actinomycetota</taxon>
        <taxon>Actinomycetes</taxon>
        <taxon>Nakamurellales</taxon>
        <taxon>Nakamurellaceae</taxon>
        <taxon>Nakamurella</taxon>
    </lineage>
</organism>
<evidence type="ECO:0000256" key="4">
    <source>
        <dbReference type="ARBA" id="ARBA00022475"/>
    </source>
</evidence>
<dbReference type="EC" id="2.7.13.3" evidence="3"/>
<feature type="transmembrane region" description="Helical" evidence="15">
    <location>
        <begin position="179"/>
        <end position="204"/>
    </location>
</feature>
<evidence type="ECO:0000256" key="6">
    <source>
        <dbReference type="ARBA" id="ARBA00022679"/>
    </source>
</evidence>
<evidence type="ECO:0000256" key="5">
    <source>
        <dbReference type="ARBA" id="ARBA00022553"/>
    </source>
</evidence>
<comment type="caution">
    <text evidence="18">The sequence shown here is derived from an EMBL/GenBank/DDBJ whole genome shotgun (WGS) entry which is preliminary data.</text>
</comment>
<dbReference type="GO" id="GO:0030295">
    <property type="term" value="F:protein kinase activator activity"/>
    <property type="evidence" value="ECO:0007669"/>
    <property type="project" value="TreeGrafter"/>
</dbReference>
<keyword evidence="5" id="KW-0597">Phosphoprotein</keyword>
<evidence type="ECO:0000313" key="19">
    <source>
        <dbReference type="Proteomes" id="UP000663792"/>
    </source>
</evidence>
<reference evidence="18" key="1">
    <citation type="submission" date="2021-01" db="EMBL/GenBank/DDBJ databases">
        <title>YIM 132084 draft genome.</title>
        <authorList>
            <person name="An D."/>
        </authorList>
    </citation>
    <scope>NUCLEOTIDE SEQUENCE</scope>
    <source>
        <strain evidence="18">YIM 132084</strain>
    </source>
</reference>